<feature type="transmembrane region" description="Helical" evidence="2">
    <location>
        <begin position="70"/>
        <end position="91"/>
    </location>
</feature>
<organism evidence="3 4">
    <name type="scientific">Variovorax guangxiensis</name>
    <dbReference type="NCBI Taxonomy" id="1775474"/>
    <lineage>
        <taxon>Bacteria</taxon>
        <taxon>Pseudomonadati</taxon>
        <taxon>Pseudomonadota</taxon>
        <taxon>Betaproteobacteria</taxon>
        <taxon>Burkholderiales</taxon>
        <taxon>Comamonadaceae</taxon>
        <taxon>Variovorax</taxon>
    </lineage>
</organism>
<evidence type="ECO:0000313" key="3">
    <source>
        <dbReference type="EMBL" id="TPG29106.1"/>
    </source>
</evidence>
<keyword evidence="2" id="KW-0812">Transmembrane</keyword>
<keyword evidence="2" id="KW-0472">Membrane</keyword>
<feature type="compositionally biased region" description="Low complexity" evidence="1">
    <location>
        <begin position="138"/>
        <end position="154"/>
    </location>
</feature>
<evidence type="ECO:0000313" key="4">
    <source>
        <dbReference type="Proteomes" id="UP000319212"/>
    </source>
</evidence>
<feature type="compositionally biased region" description="Low complexity" evidence="1">
    <location>
        <begin position="111"/>
        <end position="126"/>
    </location>
</feature>
<reference evidence="3 4" key="1">
    <citation type="journal article" date="2019" name="Environ. Microbiol.">
        <title>Species interactions and distinct microbial communities in high Arctic permafrost affected cryosols are associated with the CH4 and CO2 gas fluxes.</title>
        <authorList>
            <person name="Altshuler I."/>
            <person name="Hamel J."/>
            <person name="Turney S."/>
            <person name="Magnuson E."/>
            <person name="Levesque R."/>
            <person name="Greer C."/>
            <person name="Whyte L.G."/>
        </authorList>
    </citation>
    <scope>NUCLEOTIDE SEQUENCE [LARGE SCALE GENOMIC DNA]</scope>
    <source>
        <strain evidence="3 4">S06.C</strain>
    </source>
</reference>
<dbReference type="OrthoDB" id="8850639at2"/>
<evidence type="ECO:0000256" key="1">
    <source>
        <dbReference type="SAM" id="MobiDB-lite"/>
    </source>
</evidence>
<dbReference type="Proteomes" id="UP000319212">
    <property type="component" value="Unassembled WGS sequence"/>
</dbReference>
<sequence length="246" mass="24765">MTVLCANCHTANRDRAMFCIGCAGKLPAFAATGPSALQAQGASAAAAKAEQRTEAASEGRTAALANAPRGLVLAVLGLGAIVLALTAWISFGPARSPAPGIASAASTVPATASPAVPSTAPTTVPANTTLSPGESMVAAPSASAAPPTAATLPPIFSERIDPGASPVHSAAPPSNAPSQRVASVNANRPAQRSAGDPRAGCEHLFFALAARCEANHCNEAAYARHPRCAIVKEQRLRDEARRNLPN</sequence>
<dbReference type="AlphaFoldDB" id="A0A502DXX3"/>
<protein>
    <recommendedName>
        <fullName evidence="5">Zinc ribbon domain-containing protein</fullName>
    </recommendedName>
</protein>
<keyword evidence="2" id="KW-1133">Transmembrane helix</keyword>
<dbReference type="EMBL" id="RCZI01000002">
    <property type="protein sequence ID" value="TPG29106.1"/>
    <property type="molecule type" value="Genomic_DNA"/>
</dbReference>
<dbReference type="RefSeq" id="WP_140841308.1">
    <property type="nucleotide sequence ID" value="NZ_RCZI01000002.1"/>
</dbReference>
<comment type="caution">
    <text evidence="3">The sequence shown here is derived from an EMBL/GenBank/DDBJ whole genome shotgun (WGS) entry which is preliminary data.</text>
</comment>
<feature type="region of interest" description="Disordered" evidence="1">
    <location>
        <begin position="111"/>
        <end position="197"/>
    </location>
</feature>
<evidence type="ECO:0000256" key="2">
    <source>
        <dbReference type="SAM" id="Phobius"/>
    </source>
</evidence>
<evidence type="ECO:0008006" key="5">
    <source>
        <dbReference type="Google" id="ProtNLM"/>
    </source>
</evidence>
<proteinExistence type="predicted"/>
<name>A0A502DXX3_9BURK</name>
<gene>
    <name evidence="3" type="ORF">EAH82_10105</name>
</gene>
<accession>A0A502DXX3</accession>
<feature type="compositionally biased region" description="Polar residues" evidence="1">
    <location>
        <begin position="176"/>
        <end position="190"/>
    </location>
</feature>